<gene>
    <name evidence="1" type="ORF">FSB76_25285</name>
</gene>
<dbReference type="AlphaFoldDB" id="A0A5B8W5D5"/>
<protein>
    <submittedName>
        <fullName evidence="1">Uncharacterized protein</fullName>
    </submittedName>
</protein>
<proteinExistence type="predicted"/>
<evidence type="ECO:0000313" key="2">
    <source>
        <dbReference type="Proteomes" id="UP000321362"/>
    </source>
</evidence>
<dbReference type="EMBL" id="CP042437">
    <property type="protein sequence ID" value="QEC79104.1"/>
    <property type="molecule type" value="Genomic_DNA"/>
</dbReference>
<sequence>MATSNVKQIGKGNTEVKPVHSTWEVMKPFVHFGLKATGLIASALITIVKNIPKPDNHKKPEAKQSKVIKI</sequence>
<keyword evidence="2" id="KW-1185">Reference proteome</keyword>
<dbReference type="Proteomes" id="UP000321362">
    <property type="component" value="Chromosome"/>
</dbReference>
<organism evidence="1 2">
    <name type="scientific">Mucilaginibacter ginsenosidivorax</name>
    <dbReference type="NCBI Taxonomy" id="862126"/>
    <lineage>
        <taxon>Bacteria</taxon>
        <taxon>Pseudomonadati</taxon>
        <taxon>Bacteroidota</taxon>
        <taxon>Sphingobacteriia</taxon>
        <taxon>Sphingobacteriales</taxon>
        <taxon>Sphingobacteriaceae</taxon>
        <taxon>Mucilaginibacter</taxon>
    </lineage>
</organism>
<dbReference type="OrthoDB" id="799897at2"/>
<name>A0A5B8W5D5_9SPHI</name>
<accession>A0A5B8W5D5</accession>
<evidence type="ECO:0000313" key="1">
    <source>
        <dbReference type="EMBL" id="QEC79104.1"/>
    </source>
</evidence>
<dbReference type="RefSeq" id="WP_147058381.1">
    <property type="nucleotide sequence ID" value="NZ_CP042437.1"/>
</dbReference>
<dbReference type="KEGG" id="mgk:FSB76_25285"/>
<reference evidence="1 2" key="1">
    <citation type="journal article" date="2013" name="J. Microbiol.">
        <title>Mucilaginibacter ginsenosidivorax sp. nov., with ginsenoside converting activity isolated from sediment.</title>
        <authorList>
            <person name="Kim J.K."/>
            <person name="Choi T.E."/>
            <person name="Liu Q.M."/>
            <person name="Park H.Y."/>
            <person name="Yi T.H."/>
            <person name="Yoon M.H."/>
            <person name="Kim S.C."/>
            <person name="Im W.T."/>
        </authorList>
    </citation>
    <scope>NUCLEOTIDE SEQUENCE [LARGE SCALE GENOMIC DNA]</scope>
    <source>
        <strain evidence="1 2">KHI28</strain>
    </source>
</reference>